<comment type="caution">
    <text evidence="1">The sequence shown here is derived from an EMBL/GenBank/DDBJ whole genome shotgun (WGS) entry which is preliminary data.</text>
</comment>
<sequence>MRLLRRLMSPLRAKVDEIAGPLRTKLDKILASQGHSFAASRRLAERQLLLSGQLASFEVRRLTEIDTLADVEFSVTSQWGEDGIIEWLVQKLPGIDRSFVEFGVENFGEANARFLLQNRGWRGLAMDGSEAHMNHLRSETLYWRYDLVAECAFVTAENINALLKKHGFDGDLGILSVDIDGNDYWVLKAIDCVQPALLIAEINGVFGDRHAITIPYDPSFERLKAHHSGQYFGASLQAMIALAKEKGFTFLGTNSNGVNAFFVRDDLEDQVMPSIRTVKAWPARHRDARNEAGELVFTRGTAKADLVAEMPVYDIDRKTELSLGELFPLYSEDWQKDLTTPPANG</sequence>
<dbReference type="EMBL" id="JBHTJO010000001">
    <property type="protein sequence ID" value="MFD0987427.1"/>
    <property type="molecule type" value="Genomic_DNA"/>
</dbReference>
<keyword evidence="2" id="KW-1185">Reference proteome</keyword>
<accession>A0ABW3JAE6</accession>
<reference evidence="2" key="1">
    <citation type="journal article" date="2019" name="Int. J. Syst. Evol. Microbiol.">
        <title>The Global Catalogue of Microorganisms (GCM) 10K type strain sequencing project: providing services to taxonomists for standard genome sequencing and annotation.</title>
        <authorList>
            <consortium name="The Broad Institute Genomics Platform"/>
            <consortium name="The Broad Institute Genome Sequencing Center for Infectious Disease"/>
            <person name="Wu L."/>
            <person name="Ma J."/>
        </authorList>
    </citation>
    <scope>NUCLEOTIDE SEQUENCE [LARGE SCALE GENOMIC DNA]</scope>
    <source>
        <strain evidence="2">CCUG 61697</strain>
    </source>
</reference>
<organism evidence="1 2">
    <name type="scientific">Methyloligella solikamskensis</name>
    <dbReference type="NCBI Taxonomy" id="1177756"/>
    <lineage>
        <taxon>Bacteria</taxon>
        <taxon>Pseudomonadati</taxon>
        <taxon>Pseudomonadota</taxon>
        <taxon>Alphaproteobacteria</taxon>
        <taxon>Hyphomicrobiales</taxon>
        <taxon>Hyphomicrobiaceae</taxon>
        <taxon>Methyloligella</taxon>
    </lineage>
</organism>
<proteinExistence type="predicted"/>
<protein>
    <recommendedName>
        <fullName evidence="3">NADH dehydrogenase</fullName>
    </recommendedName>
</protein>
<dbReference type="Proteomes" id="UP001597102">
    <property type="component" value="Unassembled WGS sequence"/>
</dbReference>
<evidence type="ECO:0000313" key="1">
    <source>
        <dbReference type="EMBL" id="MFD0987427.1"/>
    </source>
</evidence>
<evidence type="ECO:0008006" key="3">
    <source>
        <dbReference type="Google" id="ProtNLM"/>
    </source>
</evidence>
<evidence type="ECO:0000313" key="2">
    <source>
        <dbReference type="Proteomes" id="UP001597102"/>
    </source>
</evidence>
<name>A0ABW3JAE6_9HYPH</name>
<dbReference type="RefSeq" id="WP_379089387.1">
    <property type="nucleotide sequence ID" value="NZ_JBHTJO010000001.1"/>
</dbReference>
<gene>
    <name evidence="1" type="ORF">ACFQ2F_10005</name>
</gene>